<dbReference type="GO" id="GO:0001709">
    <property type="term" value="P:cell fate determination"/>
    <property type="evidence" value="ECO:0007669"/>
    <property type="project" value="TreeGrafter"/>
</dbReference>
<evidence type="ECO:0000313" key="4">
    <source>
        <dbReference type="Proteomes" id="UP001374584"/>
    </source>
</evidence>
<proteinExistence type="predicted"/>
<keyword evidence="1 2" id="KW-0732">Signal</keyword>
<gene>
    <name evidence="3" type="ORF">VNO80_11671</name>
</gene>
<accession>A0AAN9NAL0</accession>
<dbReference type="PANTHER" id="PTHR33184:SF76">
    <property type="entry name" value="TAPETUM DETERMINANT PROTEIN"/>
    <property type="match status" value="1"/>
</dbReference>
<dbReference type="PROSITE" id="PS51257">
    <property type="entry name" value="PROKAR_LIPOPROTEIN"/>
    <property type="match status" value="1"/>
</dbReference>
<dbReference type="EMBL" id="JAYMYR010000004">
    <property type="protein sequence ID" value="KAK7369629.1"/>
    <property type="molecule type" value="Genomic_DNA"/>
</dbReference>
<comment type="caution">
    <text evidence="3">The sequence shown here is derived from an EMBL/GenBank/DDBJ whole genome shotgun (WGS) entry which is preliminary data.</text>
</comment>
<protein>
    <submittedName>
        <fullName evidence="3">Uncharacterized protein</fullName>
    </submittedName>
</protein>
<keyword evidence="4" id="KW-1185">Reference proteome</keyword>
<dbReference type="AlphaFoldDB" id="A0AAN9NAL0"/>
<dbReference type="InterPro" id="IPR040361">
    <property type="entry name" value="TPD1"/>
</dbReference>
<feature type="chain" id="PRO_5043051338" evidence="2">
    <location>
        <begin position="28"/>
        <end position="138"/>
    </location>
</feature>
<feature type="signal peptide" evidence="2">
    <location>
        <begin position="1"/>
        <end position="27"/>
    </location>
</feature>
<sequence>MAVLRLTVTSSLFILGVLAFVAGCAMGESSSKGVRTGGQCSKNSISVSQSKTNPLPSGIPQYIVEIANTCSNCKISGIHLNCGMFSSATLINPKIFRRLAYNDCLVNDGKPLNSGAVVSFKYATTFSFPLSVSSVVCG</sequence>
<organism evidence="3 4">
    <name type="scientific">Phaseolus coccineus</name>
    <name type="common">Scarlet runner bean</name>
    <name type="synonym">Phaseolus multiflorus</name>
    <dbReference type="NCBI Taxonomy" id="3886"/>
    <lineage>
        <taxon>Eukaryota</taxon>
        <taxon>Viridiplantae</taxon>
        <taxon>Streptophyta</taxon>
        <taxon>Embryophyta</taxon>
        <taxon>Tracheophyta</taxon>
        <taxon>Spermatophyta</taxon>
        <taxon>Magnoliopsida</taxon>
        <taxon>eudicotyledons</taxon>
        <taxon>Gunneridae</taxon>
        <taxon>Pentapetalae</taxon>
        <taxon>rosids</taxon>
        <taxon>fabids</taxon>
        <taxon>Fabales</taxon>
        <taxon>Fabaceae</taxon>
        <taxon>Papilionoideae</taxon>
        <taxon>50 kb inversion clade</taxon>
        <taxon>NPAAA clade</taxon>
        <taxon>indigoferoid/millettioid clade</taxon>
        <taxon>Phaseoleae</taxon>
        <taxon>Phaseolus</taxon>
    </lineage>
</organism>
<evidence type="ECO:0000256" key="2">
    <source>
        <dbReference type="SAM" id="SignalP"/>
    </source>
</evidence>
<dbReference type="Pfam" id="PF24068">
    <property type="entry name" value="TPD1_C"/>
    <property type="match status" value="1"/>
</dbReference>
<reference evidence="3 4" key="1">
    <citation type="submission" date="2024-01" db="EMBL/GenBank/DDBJ databases">
        <title>The genomes of 5 underutilized Papilionoideae crops provide insights into root nodulation and disease resistanc.</title>
        <authorList>
            <person name="Jiang F."/>
        </authorList>
    </citation>
    <scope>NUCLEOTIDE SEQUENCE [LARGE SCALE GENOMIC DNA]</scope>
    <source>
        <strain evidence="3">JINMINGXINNONG_FW02</strain>
        <tissue evidence="3">Leaves</tissue>
    </source>
</reference>
<dbReference type="Proteomes" id="UP001374584">
    <property type="component" value="Unassembled WGS sequence"/>
</dbReference>
<evidence type="ECO:0000256" key="1">
    <source>
        <dbReference type="ARBA" id="ARBA00022729"/>
    </source>
</evidence>
<dbReference type="PANTHER" id="PTHR33184">
    <property type="entry name" value="PROTEIN TAPETUM DETERMINANT 1-LIKE-RELATED"/>
    <property type="match status" value="1"/>
</dbReference>
<name>A0AAN9NAL0_PHACN</name>
<evidence type="ECO:0000313" key="3">
    <source>
        <dbReference type="EMBL" id="KAK7369629.1"/>
    </source>
</evidence>